<evidence type="ECO:0000256" key="1">
    <source>
        <dbReference type="ARBA" id="ARBA00022857"/>
    </source>
</evidence>
<dbReference type="SMART" id="SM00829">
    <property type="entry name" value="PKS_ER"/>
    <property type="match status" value="1"/>
</dbReference>
<keyword evidence="5" id="KW-1185">Reference proteome</keyword>
<dbReference type="EMBL" id="BMJJ01000007">
    <property type="protein sequence ID" value="GGD24730.1"/>
    <property type="molecule type" value="Genomic_DNA"/>
</dbReference>
<dbReference type="GO" id="GO:0005829">
    <property type="term" value="C:cytosol"/>
    <property type="evidence" value="ECO:0007669"/>
    <property type="project" value="TreeGrafter"/>
</dbReference>
<dbReference type="SUPFAM" id="SSF50129">
    <property type="entry name" value="GroES-like"/>
    <property type="match status" value="1"/>
</dbReference>
<dbReference type="Pfam" id="PF00107">
    <property type="entry name" value="ADH_zinc_N"/>
    <property type="match status" value="1"/>
</dbReference>
<evidence type="ECO:0000313" key="4">
    <source>
        <dbReference type="EMBL" id="GGD24730.1"/>
    </source>
</evidence>
<dbReference type="InterPro" id="IPR020843">
    <property type="entry name" value="ER"/>
</dbReference>
<dbReference type="Gene3D" id="3.90.180.10">
    <property type="entry name" value="Medium-chain alcohol dehydrogenases, catalytic domain"/>
    <property type="match status" value="1"/>
</dbReference>
<dbReference type="SUPFAM" id="SSF51735">
    <property type="entry name" value="NAD(P)-binding Rossmann-fold domains"/>
    <property type="match status" value="1"/>
</dbReference>
<evidence type="ECO:0000259" key="3">
    <source>
        <dbReference type="SMART" id="SM00829"/>
    </source>
</evidence>
<dbReference type="GO" id="GO:0070402">
    <property type="term" value="F:NADPH binding"/>
    <property type="evidence" value="ECO:0007669"/>
    <property type="project" value="TreeGrafter"/>
</dbReference>
<dbReference type="InterPro" id="IPR011032">
    <property type="entry name" value="GroES-like_sf"/>
</dbReference>
<gene>
    <name evidence="4" type="ORF">GCM10011335_29600</name>
</gene>
<dbReference type="InterPro" id="IPR047618">
    <property type="entry name" value="QOR-like"/>
</dbReference>
<dbReference type="CDD" id="cd05286">
    <property type="entry name" value="QOR2"/>
    <property type="match status" value="1"/>
</dbReference>
<dbReference type="InterPro" id="IPR013149">
    <property type="entry name" value="ADH-like_C"/>
</dbReference>
<dbReference type="NCBIfam" id="NF008024">
    <property type="entry name" value="PRK10754.1"/>
    <property type="match status" value="1"/>
</dbReference>
<protein>
    <submittedName>
        <fullName evidence="4">Alcohol dehydrogenase</fullName>
    </submittedName>
</protein>
<keyword evidence="1" id="KW-0521">NADP</keyword>
<dbReference type="Gene3D" id="3.40.50.720">
    <property type="entry name" value="NAD(P)-binding Rossmann-like Domain"/>
    <property type="match status" value="1"/>
</dbReference>
<dbReference type="Pfam" id="PF08240">
    <property type="entry name" value="ADH_N"/>
    <property type="match status" value="1"/>
</dbReference>
<dbReference type="InterPro" id="IPR036291">
    <property type="entry name" value="NAD(P)-bd_dom_sf"/>
</dbReference>
<dbReference type="AlphaFoldDB" id="A0A916Y0V2"/>
<comment type="caution">
    <text evidence="4">The sequence shown here is derived from an EMBL/GenBank/DDBJ whole genome shotgun (WGS) entry which is preliminary data.</text>
</comment>
<reference evidence="4" key="2">
    <citation type="submission" date="2020-09" db="EMBL/GenBank/DDBJ databases">
        <authorList>
            <person name="Sun Q."/>
            <person name="Zhou Y."/>
        </authorList>
    </citation>
    <scope>NUCLEOTIDE SEQUENCE</scope>
    <source>
        <strain evidence="4">CGMCC 1.15493</strain>
    </source>
</reference>
<dbReference type="PANTHER" id="PTHR48106">
    <property type="entry name" value="QUINONE OXIDOREDUCTASE PIG3-RELATED"/>
    <property type="match status" value="1"/>
</dbReference>
<dbReference type="RefSeq" id="WP_188852016.1">
    <property type="nucleotide sequence ID" value="NZ_BMJJ01000007.1"/>
</dbReference>
<accession>A0A916Y0V2</accession>
<dbReference type="InterPro" id="IPR013154">
    <property type="entry name" value="ADH-like_N"/>
</dbReference>
<evidence type="ECO:0000313" key="5">
    <source>
        <dbReference type="Proteomes" id="UP000613160"/>
    </source>
</evidence>
<dbReference type="FunFam" id="3.40.50.720:FF:000053">
    <property type="entry name" value="Quinone oxidoreductase 1"/>
    <property type="match status" value="1"/>
</dbReference>
<evidence type="ECO:0000256" key="2">
    <source>
        <dbReference type="ARBA" id="ARBA00023002"/>
    </source>
</evidence>
<keyword evidence="2" id="KW-0560">Oxidoreductase</keyword>
<dbReference type="GO" id="GO:0003960">
    <property type="term" value="F:quinone reductase (NADPH) activity"/>
    <property type="evidence" value="ECO:0007669"/>
    <property type="project" value="InterPro"/>
</dbReference>
<feature type="domain" description="Enoyl reductase (ER)" evidence="3">
    <location>
        <begin position="11"/>
        <end position="322"/>
    </location>
</feature>
<sequence length="324" mass="34387">MTKAMVVHAFGGPEVLSWEERDIGQPGPGEILVEQAAAGVNFIDVYFRTGLYKPASMPFVLGKEGAGTVVALGEGVTSVAVGDRVAYSGANGSYAERLVIDADEVVKLPEAIASETAAAVMLKGMTAEYLLRRTFPVGPGTVMLFHAAAGGVGLIAGQWAKHLGATVIGTAGSAEKCALALEHGYDHMINYREEDFVARVLEITDGKKCDVVYDSVGKDTFPKSLDCLKRRGLWATFGQSSGKLPDIDLSILNQKGSLFATRPSLFGYVSNREEREESAGALFDVIASGAVKVRIDQTYPLADAAEAHRDLEARKTTGATILTV</sequence>
<name>A0A916Y0V2_9HYPH</name>
<dbReference type="GO" id="GO:0035925">
    <property type="term" value="F:mRNA 3'-UTR AU-rich region binding"/>
    <property type="evidence" value="ECO:0007669"/>
    <property type="project" value="TreeGrafter"/>
</dbReference>
<dbReference type="PANTHER" id="PTHR48106:SF13">
    <property type="entry name" value="QUINONE OXIDOREDUCTASE-RELATED"/>
    <property type="match status" value="1"/>
</dbReference>
<proteinExistence type="predicted"/>
<dbReference type="Proteomes" id="UP000613160">
    <property type="component" value="Unassembled WGS sequence"/>
</dbReference>
<reference evidence="4" key="1">
    <citation type="journal article" date="2014" name="Int. J. Syst. Evol. Microbiol.">
        <title>Complete genome sequence of Corynebacterium casei LMG S-19264T (=DSM 44701T), isolated from a smear-ripened cheese.</title>
        <authorList>
            <consortium name="US DOE Joint Genome Institute (JGI-PGF)"/>
            <person name="Walter F."/>
            <person name="Albersmeier A."/>
            <person name="Kalinowski J."/>
            <person name="Ruckert C."/>
        </authorList>
    </citation>
    <scope>NUCLEOTIDE SEQUENCE</scope>
    <source>
        <strain evidence="4">CGMCC 1.15493</strain>
    </source>
</reference>
<organism evidence="4 5">
    <name type="scientific">Aureimonas glaciei</name>
    <dbReference type="NCBI Taxonomy" id="1776957"/>
    <lineage>
        <taxon>Bacteria</taxon>
        <taxon>Pseudomonadati</taxon>
        <taxon>Pseudomonadota</taxon>
        <taxon>Alphaproteobacteria</taxon>
        <taxon>Hyphomicrobiales</taxon>
        <taxon>Aurantimonadaceae</taxon>
        <taxon>Aureimonas</taxon>
    </lineage>
</organism>